<dbReference type="HOGENOM" id="CLU_041093_1_1_1"/>
<dbReference type="GO" id="GO:0005793">
    <property type="term" value="C:endoplasmic reticulum-Golgi intermediate compartment"/>
    <property type="evidence" value="ECO:0007669"/>
    <property type="project" value="TreeGrafter"/>
</dbReference>
<dbReference type="EMBL" id="KB644410">
    <property type="protein sequence ID" value="EPS28269.1"/>
    <property type="molecule type" value="Genomic_DNA"/>
</dbReference>
<dbReference type="InterPro" id="IPR005052">
    <property type="entry name" value="Lectin_leg"/>
</dbReference>
<dbReference type="OrthoDB" id="270293at2759"/>
<evidence type="ECO:0000256" key="2">
    <source>
        <dbReference type="ARBA" id="ARBA00022692"/>
    </source>
</evidence>
<gene>
    <name evidence="10" type="ORF">PDE_03215</name>
</gene>
<keyword evidence="4 7" id="KW-1133">Transmembrane helix</keyword>
<dbReference type="FunFam" id="2.60.120.200:FF:000095">
    <property type="entry name" value="Lectin family integral membrane protein"/>
    <property type="match status" value="1"/>
</dbReference>
<dbReference type="GO" id="GO:0000139">
    <property type="term" value="C:Golgi membrane"/>
    <property type="evidence" value="ECO:0007669"/>
    <property type="project" value="TreeGrafter"/>
</dbReference>
<dbReference type="PANTHER" id="PTHR12223:SF45">
    <property type="entry name" value="RE50040P"/>
    <property type="match status" value="1"/>
</dbReference>
<keyword evidence="2 7" id="KW-0812">Transmembrane</keyword>
<dbReference type="PANTHER" id="PTHR12223">
    <property type="entry name" value="VESICULAR MANNOSE-BINDING LECTIN"/>
    <property type="match status" value="1"/>
</dbReference>
<dbReference type="Proteomes" id="UP000019376">
    <property type="component" value="Unassembled WGS sequence"/>
</dbReference>
<dbReference type="eggNOG" id="KOG3839">
    <property type="taxonomic scope" value="Eukaryota"/>
</dbReference>
<dbReference type="PhylomeDB" id="S7ZDD5"/>
<evidence type="ECO:0000256" key="7">
    <source>
        <dbReference type="SAM" id="Phobius"/>
    </source>
</evidence>
<feature type="transmembrane region" description="Helical" evidence="7">
    <location>
        <begin position="295"/>
        <end position="319"/>
    </location>
</feature>
<evidence type="ECO:0000259" key="9">
    <source>
        <dbReference type="PROSITE" id="PS51328"/>
    </source>
</evidence>
<feature type="signal peptide" evidence="8">
    <location>
        <begin position="1"/>
        <end position="17"/>
    </location>
</feature>
<comment type="subcellular location">
    <subcellularLocation>
        <location evidence="1">Membrane</location>
        <topology evidence="1">Single-pass type I membrane protein</topology>
    </subcellularLocation>
</comment>
<protein>
    <recommendedName>
        <fullName evidence="9">L-type lectin-like domain-containing protein</fullName>
    </recommendedName>
</protein>
<evidence type="ECO:0000256" key="5">
    <source>
        <dbReference type="ARBA" id="ARBA00023136"/>
    </source>
</evidence>
<dbReference type="PROSITE" id="PS51328">
    <property type="entry name" value="L_LECTIN_LIKE"/>
    <property type="match status" value="1"/>
</dbReference>
<dbReference type="Gene3D" id="2.60.120.200">
    <property type="match status" value="1"/>
</dbReference>
<evidence type="ECO:0000256" key="6">
    <source>
        <dbReference type="SAM" id="MobiDB-lite"/>
    </source>
</evidence>
<evidence type="ECO:0000313" key="10">
    <source>
        <dbReference type="EMBL" id="EPS28269.1"/>
    </source>
</evidence>
<evidence type="ECO:0000256" key="3">
    <source>
        <dbReference type="ARBA" id="ARBA00022729"/>
    </source>
</evidence>
<evidence type="ECO:0000256" key="1">
    <source>
        <dbReference type="ARBA" id="ARBA00004479"/>
    </source>
</evidence>
<proteinExistence type="predicted"/>
<evidence type="ECO:0000313" key="11">
    <source>
        <dbReference type="Proteomes" id="UP000019376"/>
    </source>
</evidence>
<dbReference type="GO" id="GO:0030134">
    <property type="term" value="C:COPII-coated ER to Golgi transport vesicle"/>
    <property type="evidence" value="ECO:0007669"/>
    <property type="project" value="TreeGrafter"/>
</dbReference>
<sequence>MHFPIVSSLLCLAGLAAVPVSGYGGNDPDIKAIPLRTHSLTPPYLDSDFQSRWFDFGGDTVIRADKYIRLTADRPSQQGWIFSRVPLTATNWEIEVAFEVHGNGNLHGDGFAMWLTKQRATQGPVFGSTDRFEGLGIFVDTYKNNRPGVSFPYVMAMMGDGATTYDQAHDGKANELAGCSARGLRNAPVPTKLRLTYFQDKSLTLDLQYKSEDSWTNCFTLNAEETKIAIPSVAYLGLSAETGELSDNHDIISVKSENLYALNRHTGSTKSDTKSRNPSNNNNNNYAPHKESGSWSWFLFKFVLLIGVCVGGYFGWTIYRTKVRASRF</sequence>
<dbReference type="InterPro" id="IPR051136">
    <property type="entry name" value="Intracellular_Lectin-GPT"/>
</dbReference>
<dbReference type="CDD" id="cd07308">
    <property type="entry name" value="lectin_leg-like"/>
    <property type="match status" value="1"/>
</dbReference>
<keyword evidence="11" id="KW-1185">Reference proteome</keyword>
<dbReference type="Pfam" id="PF03388">
    <property type="entry name" value="Lectin_leg-like"/>
    <property type="match status" value="1"/>
</dbReference>
<reference evidence="10 11" key="1">
    <citation type="journal article" date="2013" name="PLoS ONE">
        <title>Genomic and secretomic analyses reveal unique features of the lignocellulolytic enzyme system of Penicillium decumbens.</title>
        <authorList>
            <person name="Liu G."/>
            <person name="Zhang L."/>
            <person name="Wei X."/>
            <person name="Zou G."/>
            <person name="Qin Y."/>
            <person name="Ma L."/>
            <person name="Li J."/>
            <person name="Zheng H."/>
            <person name="Wang S."/>
            <person name="Wang C."/>
            <person name="Xun L."/>
            <person name="Zhao G.-P."/>
            <person name="Zhou Z."/>
            <person name="Qu Y."/>
        </authorList>
    </citation>
    <scope>NUCLEOTIDE SEQUENCE [LARGE SCALE GENOMIC DNA]</scope>
    <source>
        <strain evidence="11">114-2 / CGMCC 5302</strain>
    </source>
</reference>
<dbReference type="AlphaFoldDB" id="S7ZDD5"/>
<feature type="domain" description="L-type lectin-like" evidence="9">
    <location>
        <begin position="32"/>
        <end position="259"/>
    </location>
</feature>
<dbReference type="STRING" id="933388.S7ZDD5"/>
<feature type="chain" id="PRO_5004559823" description="L-type lectin-like domain-containing protein" evidence="8">
    <location>
        <begin position="18"/>
        <end position="328"/>
    </location>
</feature>
<accession>S7ZDD5</accession>
<evidence type="ECO:0000256" key="8">
    <source>
        <dbReference type="SAM" id="SignalP"/>
    </source>
</evidence>
<keyword evidence="5 7" id="KW-0472">Membrane</keyword>
<keyword evidence="3 8" id="KW-0732">Signal</keyword>
<dbReference type="GO" id="GO:0006888">
    <property type="term" value="P:endoplasmic reticulum to Golgi vesicle-mediated transport"/>
    <property type="evidence" value="ECO:0007669"/>
    <property type="project" value="TreeGrafter"/>
</dbReference>
<dbReference type="GO" id="GO:0005537">
    <property type="term" value="F:D-mannose binding"/>
    <property type="evidence" value="ECO:0007669"/>
    <property type="project" value="TreeGrafter"/>
</dbReference>
<dbReference type="SUPFAM" id="SSF49899">
    <property type="entry name" value="Concanavalin A-like lectins/glucanases"/>
    <property type="match status" value="1"/>
</dbReference>
<evidence type="ECO:0000256" key="4">
    <source>
        <dbReference type="ARBA" id="ARBA00022989"/>
    </source>
</evidence>
<dbReference type="InterPro" id="IPR013320">
    <property type="entry name" value="ConA-like_dom_sf"/>
</dbReference>
<name>S7ZDD5_PENO1</name>
<organism evidence="10 11">
    <name type="scientific">Penicillium oxalicum (strain 114-2 / CGMCC 5302)</name>
    <name type="common">Penicillium decumbens</name>
    <dbReference type="NCBI Taxonomy" id="933388"/>
    <lineage>
        <taxon>Eukaryota</taxon>
        <taxon>Fungi</taxon>
        <taxon>Dikarya</taxon>
        <taxon>Ascomycota</taxon>
        <taxon>Pezizomycotina</taxon>
        <taxon>Eurotiomycetes</taxon>
        <taxon>Eurotiomycetidae</taxon>
        <taxon>Eurotiales</taxon>
        <taxon>Aspergillaceae</taxon>
        <taxon>Penicillium</taxon>
    </lineage>
</organism>
<feature type="region of interest" description="Disordered" evidence="6">
    <location>
        <begin position="266"/>
        <end position="287"/>
    </location>
</feature>
<dbReference type="GO" id="GO:0005789">
    <property type="term" value="C:endoplasmic reticulum membrane"/>
    <property type="evidence" value="ECO:0007669"/>
    <property type="project" value="TreeGrafter"/>
</dbReference>